<dbReference type="InterPro" id="IPR053842">
    <property type="entry name" value="NikA-like"/>
</dbReference>
<feature type="region of interest" description="Disordered" evidence="1">
    <location>
        <begin position="20"/>
        <end position="60"/>
    </location>
</feature>
<dbReference type="AlphaFoldDB" id="A0A2S1PMI4"/>
<organism evidence="2">
    <name type="scientific">Edwardsiella tarda</name>
    <dbReference type="NCBI Taxonomy" id="636"/>
    <lineage>
        <taxon>Bacteria</taxon>
        <taxon>Pseudomonadati</taxon>
        <taxon>Pseudomonadota</taxon>
        <taxon>Gammaproteobacteria</taxon>
        <taxon>Enterobacterales</taxon>
        <taxon>Hafniaceae</taxon>
        <taxon>Edwardsiella</taxon>
    </lineage>
</organism>
<dbReference type="EMBL" id="MG228256">
    <property type="protein sequence ID" value="AWH59660.1"/>
    <property type="molecule type" value="Genomic_DNA"/>
</dbReference>
<dbReference type="Pfam" id="PF21983">
    <property type="entry name" value="NikA-like"/>
    <property type="match status" value="1"/>
</dbReference>
<name>A0A2S1PMI4_EDWTA</name>
<protein>
    <submittedName>
        <fullName evidence="2">Mobilization protein</fullName>
    </submittedName>
</protein>
<reference evidence="2" key="1">
    <citation type="journal article" date="2017" name="J. Clin. Microbiol.">
        <title>Comparative phenotypic and genotypic analysis of Edwardsiella spp. isolates from different hosts and geographic origins, with an emphasis on isolates formerly classified as E. tarda and an evaluation of diagnostic methods.</title>
        <authorList>
            <person name="Reichley S.R."/>
            <person name="Ware C."/>
            <person name="Steadman J."/>
            <person name="Gaunt P.S."/>
            <person name="Garcia J.C."/>
            <person name="LaFrentz B.R."/>
            <person name="Thachil A."/>
            <person name="Waldbieser G.C."/>
            <person name="Stine C.B."/>
            <person name="Bujan N."/>
            <person name="Arias C.R."/>
            <person name="Loch T."/>
            <person name="Welch T.J."/>
            <person name="Cipriano R.C."/>
            <person name="Greenway T.E."/>
            <person name="Khoo L.H."/>
            <person name="Wise D.J."/>
            <person name="Lawrence M.L."/>
            <person name="Griffin M.J."/>
        </authorList>
    </citation>
    <scope>NUCLEOTIDE SEQUENCE</scope>
    <source>
        <strain evidence="2">9.2</strain>
        <plasmid evidence="2">p9.2</plasmid>
    </source>
</reference>
<evidence type="ECO:0000313" key="2">
    <source>
        <dbReference type="EMBL" id="AWH59660.1"/>
    </source>
</evidence>
<evidence type="ECO:0000256" key="1">
    <source>
        <dbReference type="SAM" id="MobiDB-lite"/>
    </source>
</evidence>
<geneLocation type="plasmid" evidence="2">
    <name>p9.2</name>
</geneLocation>
<sequence length="164" mass="17326">MFSLRSNGLAWAAPLHPGGAPFGRHRPPHSLAGGSFMTAETTPPRKGRGGRPKGDPSAVRASTIGVRVSAEEYAALRAKADQMGMTPAQWLREAALSRRLPSPPVPPINREQYAELARLAANLNQLTRLANEGRPVTVADALLQRLAGEVGRLRLALIGAGGGE</sequence>
<proteinExistence type="predicted"/>
<accession>A0A2S1PMI4</accession>
<keyword evidence="2" id="KW-0614">Plasmid</keyword>